<dbReference type="Pfam" id="PF00571">
    <property type="entry name" value="CBS"/>
    <property type="match status" value="2"/>
</dbReference>
<evidence type="ECO:0000256" key="10">
    <source>
        <dbReference type="ARBA" id="ARBA00022989"/>
    </source>
</evidence>
<dbReference type="SMART" id="SM00116">
    <property type="entry name" value="CBS"/>
    <property type="match status" value="2"/>
</dbReference>
<feature type="binding site" evidence="16">
    <location>
        <position position="166"/>
    </location>
    <ligand>
        <name>Zn(2+)</name>
        <dbReference type="ChEBI" id="CHEBI:29105"/>
        <note>catalytic</note>
    </ligand>
</feature>
<feature type="transmembrane region" description="Helical" evidence="14">
    <location>
        <begin position="115"/>
        <end position="137"/>
    </location>
</feature>
<evidence type="ECO:0000256" key="17">
    <source>
        <dbReference type="PROSITE-ProRule" id="PRU00703"/>
    </source>
</evidence>
<keyword evidence="12 17" id="KW-0129">CBS domain</keyword>
<evidence type="ECO:0000256" key="8">
    <source>
        <dbReference type="ARBA" id="ARBA00022801"/>
    </source>
</evidence>
<dbReference type="Proteomes" id="UP000199504">
    <property type="component" value="Unassembled WGS sequence"/>
</dbReference>
<proteinExistence type="inferred from homology"/>
<evidence type="ECO:0000256" key="2">
    <source>
        <dbReference type="ARBA" id="ARBA00007931"/>
    </source>
</evidence>
<dbReference type="PIRSF" id="PIRSF006404">
    <property type="entry name" value="UCP006404_Pept_M50_CBS"/>
    <property type="match status" value="1"/>
</dbReference>
<dbReference type="OrthoDB" id="9781963at2"/>
<dbReference type="GO" id="GO:0006508">
    <property type="term" value="P:proteolysis"/>
    <property type="evidence" value="ECO:0007669"/>
    <property type="project" value="UniProtKB-KW"/>
</dbReference>
<evidence type="ECO:0000313" key="19">
    <source>
        <dbReference type="EMBL" id="SCF44539.1"/>
    </source>
</evidence>
<name>A0A1C5AH97_9ACTN</name>
<keyword evidence="9 14" id="KW-0862">Zinc</keyword>
<dbReference type="AlphaFoldDB" id="A0A1C5AH97"/>
<accession>A0A1C5AH97</accession>
<feature type="transmembrane region" description="Helical" evidence="14">
    <location>
        <begin position="12"/>
        <end position="32"/>
    </location>
</feature>
<dbReference type="GO" id="GO:0008237">
    <property type="term" value="F:metallopeptidase activity"/>
    <property type="evidence" value="ECO:0007669"/>
    <property type="project" value="UniProtKB-UniRule"/>
</dbReference>
<dbReference type="GO" id="GO:0046872">
    <property type="term" value="F:metal ion binding"/>
    <property type="evidence" value="ECO:0007669"/>
    <property type="project" value="UniProtKB-UniRule"/>
</dbReference>
<dbReference type="STRING" id="262898.GA0070564_110107"/>
<evidence type="ECO:0000256" key="14">
    <source>
        <dbReference type="PIRNR" id="PIRNR006404"/>
    </source>
</evidence>
<keyword evidence="6 14" id="KW-0479">Metal-binding</keyword>
<comment type="subcellular location">
    <subcellularLocation>
        <location evidence="1 14">Cell membrane</location>
        <topology evidence="1 14">Multi-pass membrane protein</topology>
    </subcellularLocation>
</comment>
<gene>
    <name evidence="19" type="ORF">GA0070564_110107</name>
</gene>
<dbReference type="InterPro" id="IPR046342">
    <property type="entry name" value="CBS_dom_sf"/>
</dbReference>
<evidence type="ECO:0000256" key="3">
    <source>
        <dbReference type="ARBA" id="ARBA00022475"/>
    </source>
</evidence>
<evidence type="ECO:0000256" key="4">
    <source>
        <dbReference type="ARBA" id="ARBA00022670"/>
    </source>
</evidence>
<feature type="transmembrane region" description="Helical" evidence="14">
    <location>
        <begin position="215"/>
        <end position="232"/>
    </location>
</feature>
<keyword evidence="3 14" id="KW-1003">Cell membrane</keyword>
<evidence type="ECO:0000256" key="6">
    <source>
        <dbReference type="ARBA" id="ARBA00022723"/>
    </source>
</evidence>
<dbReference type="InterPro" id="IPR000644">
    <property type="entry name" value="CBS_dom"/>
</dbReference>
<feature type="active site" evidence="15">
    <location>
        <position position="68"/>
    </location>
</feature>
<feature type="domain" description="CBS" evidence="18">
    <location>
        <begin position="252"/>
        <end position="308"/>
    </location>
</feature>
<evidence type="ECO:0000256" key="9">
    <source>
        <dbReference type="ARBA" id="ARBA00022833"/>
    </source>
</evidence>
<keyword evidence="7" id="KW-0677">Repeat</keyword>
<dbReference type="PROSITE" id="PS51371">
    <property type="entry name" value="CBS"/>
    <property type="match status" value="1"/>
</dbReference>
<dbReference type="Pfam" id="PF02163">
    <property type="entry name" value="Peptidase_M50"/>
    <property type="match status" value="2"/>
</dbReference>
<dbReference type="GO" id="GO:0005886">
    <property type="term" value="C:plasma membrane"/>
    <property type="evidence" value="ECO:0007669"/>
    <property type="project" value="UniProtKB-SubCell"/>
</dbReference>
<evidence type="ECO:0000256" key="1">
    <source>
        <dbReference type="ARBA" id="ARBA00004651"/>
    </source>
</evidence>
<evidence type="ECO:0000259" key="18">
    <source>
        <dbReference type="PROSITE" id="PS51371"/>
    </source>
</evidence>
<feature type="binding site" evidence="16">
    <location>
        <position position="67"/>
    </location>
    <ligand>
        <name>Zn(2+)</name>
        <dbReference type="ChEBI" id="CHEBI:29105"/>
        <note>catalytic</note>
    </ligand>
</feature>
<evidence type="ECO:0000256" key="7">
    <source>
        <dbReference type="ARBA" id="ARBA00022737"/>
    </source>
</evidence>
<comment type="similarity">
    <text evidence="2 14">Belongs to the peptidase M50B family.</text>
</comment>
<feature type="transmembrane region" description="Helical" evidence="14">
    <location>
        <begin position="143"/>
        <end position="165"/>
    </location>
</feature>
<dbReference type="Gene3D" id="3.10.580.10">
    <property type="entry name" value="CBS-domain"/>
    <property type="match status" value="1"/>
</dbReference>
<dbReference type="EMBL" id="FMCX01000010">
    <property type="protein sequence ID" value="SCF44539.1"/>
    <property type="molecule type" value="Genomic_DNA"/>
</dbReference>
<sequence>MRASFRLGRIAGVPVGVNWSVLVIFLLIAWGLSASQFPRAYPDRPVIAYWLAGLAAAVVFFLGLLAHEVSHSVVAKRNGIEVEGITLWLFGGVSELKGEARDPGAELRIAGVGPLVSLLIGLFFGAIAVLLTLAGVHGLLLGALAWLAGINILLAIFNVLPAAPLDGGRLLRAAVWKATGDRTRASVVAARAGWVLGAVLIGLGLWQFLVGAGVGGLWLALIGWFLIGAAGMEERQARMGSALRGIRVADVMTPQPQTAAGTMTVADFVDHYLFAYRHSALPLTEEGRPVGLVTLDRVRHIPADRRASTTLAEVACRADELVLARPDEELTDLLPRLSECADGRALVVTDQGLVGIVSPSDISRAVQRGSLREQPTGAQSRGK</sequence>
<protein>
    <recommendedName>
        <fullName evidence="14">Zinc metalloprotease</fullName>
    </recommendedName>
</protein>
<evidence type="ECO:0000313" key="20">
    <source>
        <dbReference type="Proteomes" id="UP000199504"/>
    </source>
</evidence>
<reference evidence="20" key="1">
    <citation type="submission" date="2016-06" db="EMBL/GenBank/DDBJ databases">
        <authorList>
            <person name="Varghese N."/>
            <person name="Submissions Spin"/>
        </authorList>
    </citation>
    <scope>NUCLEOTIDE SEQUENCE [LARGE SCALE GENOMIC DNA]</scope>
    <source>
        <strain evidence="20">DSM 44830</strain>
    </source>
</reference>
<feature type="binding site" evidence="16">
    <location>
        <position position="71"/>
    </location>
    <ligand>
        <name>Zn(2+)</name>
        <dbReference type="ChEBI" id="CHEBI:29105"/>
        <note>catalytic</note>
    </ligand>
</feature>
<comment type="cofactor">
    <cofactor evidence="14 16">
        <name>Zn(2+)</name>
        <dbReference type="ChEBI" id="CHEBI:29105"/>
    </cofactor>
    <text evidence="14 16">Binds 1 zinc ion per subunit.</text>
</comment>
<evidence type="ECO:0000256" key="16">
    <source>
        <dbReference type="PIRSR" id="PIRSR006404-2"/>
    </source>
</evidence>
<evidence type="ECO:0000256" key="11">
    <source>
        <dbReference type="ARBA" id="ARBA00023049"/>
    </source>
</evidence>
<dbReference type="PANTHER" id="PTHR39188:SF3">
    <property type="entry name" value="STAGE IV SPORULATION PROTEIN FB"/>
    <property type="match status" value="1"/>
</dbReference>
<keyword evidence="5 14" id="KW-0812">Transmembrane</keyword>
<dbReference type="CDD" id="cd06164">
    <property type="entry name" value="S2P-M50_SpoIVFB_CBS"/>
    <property type="match status" value="1"/>
</dbReference>
<keyword evidence="4 14" id="KW-0645">Protease</keyword>
<dbReference type="PANTHER" id="PTHR39188">
    <property type="entry name" value="MEMBRANE-ASSOCIATED ZINC METALLOPROTEASE M50B"/>
    <property type="match status" value="1"/>
</dbReference>
<dbReference type="InterPro" id="IPR016483">
    <property type="entry name" value="UCP006404_Pept_M50_CBS"/>
</dbReference>
<keyword evidence="13 14" id="KW-0472">Membrane</keyword>
<keyword evidence="11 14" id="KW-0482">Metalloprotease</keyword>
<evidence type="ECO:0000256" key="15">
    <source>
        <dbReference type="PIRSR" id="PIRSR006404-1"/>
    </source>
</evidence>
<dbReference type="SUPFAM" id="SSF54631">
    <property type="entry name" value="CBS-domain pair"/>
    <property type="match status" value="1"/>
</dbReference>
<keyword evidence="20" id="KW-1185">Reference proteome</keyword>
<organism evidence="19 20">
    <name type="scientific">Micromonospora mirobrigensis</name>
    <dbReference type="NCBI Taxonomy" id="262898"/>
    <lineage>
        <taxon>Bacteria</taxon>
        <taxon>Bacillati</taxon>
        <taxon>Actinomycetota</taxon>
        <taxon>Actinomycetes</taxon>
        <taxon>Micromonosporales</taxon>
        <taxon>Micromonosporaceae</taxon>
        <taxon>Micromonospora</taxon>
    </lineage>
</organism>
<feature type="transmembrane region" description="Helical" evidence="14">
    <location>
        <begin position="186"/>
        <end position="209"/>
    </location>
</feature>
<dbReference type="InterPro" id="IPR008915">
    <property type="entry name" value="Peptidase_M50"/>
</dbReference>
<keyword evidence="8 14" id="KW-0378">Hydrolase</keyword>
<evidence type="ECO:0000256" key="5">
    <source>
        <dbReference type="ARBA" id="ARBA00022692"/>
    </source>
</evidence>
<evidence type="ECO:0000256" key="13">
    <source>
        <dbReference type="ARBA" id="ARBA00023136"/>
    </source>
</evidence>
<keyword evidence="10 14" id="KW-1133">Transmembrane helix</keyword>
<feature type="transmembrane region" description="Helical" evidence="14">
    <location>
        <begin position="47"/>
        <end position="67"/>
    </location>
</feature>
<evidence type="ECO:0000256" key="12">
    <source>
        <dbReference type="ARBA" id="ARBA00023122"/>
    </source>
</evidence>
<dbReference type="RefSeq" id="WP_091614595.1">
    <property type="nucleotide sequence ID" value="NZ_FMCX01000010.1"/>
</dbReference>